<evidence type="ECO:0000256" key="1">
    <source>
        <dbReference type="SAM" id="Phobius"/>
    </source>
</evidence>
<evidence type="ECO:0000313" key="2">
    <source>
        <dbReference type="EMBL" id="KAK8073451.1"/>
    </source>
</evidence>
<keyword evidence="1" id="KW-1133">Transmembrane helix</keyword>
<proteinExistence type="predicted"/>
<keyword evidence="1" id="KW-0472">Membrane</keyword>
<evidence type="ECO:0000313" key="3">
    <source>
        <dbReference type="Proteomes" id="UP001480595"/>
    </source>
</evidence>
<keyword evidence="1" id="KW-0812">Transmembrane</keyword>
<organism evidence="2 3">
    <name type="scientific">Apiospora phragmitis</name>
    <dbReference type="NCBI Taxonomy" id="2905665"/>
    <lineage>
        <taxon>Eukaryota</taxon>
        <taxon>Fungi</taxon>
        <taxon>Dikarya</taxon>
        <taxon>Ascomycota</taxon>
        <taxon>Pezizomycotina</taxon>
        <taxon>Sordariomycetes</taxon>
        <taxon>Xylariomycetidae</taxon>
        <taxon>Amphisphaeriales</taxon>
        <taxon>Apiosporaceae</taxon>
        <taxon>Apiospora</taxon>
    </lineage>
</organism>
<comment type="caution">
    <text evidence="2">The sequence shown here is derived from an EMBL/GenBank/DDBJ whole genome shotgun (WGS) entry which is preliminary data.</text>
</comment>
<dbReference type="RefSeq" id="XP_066717926.1">
    <property type="nucleotide sequence ID" value="XM_066855759.1"/>
</dbReference>
<feature type="transmembrane region" description="Helical" evidence="1">
    <location>
        <begin position="27"/>
        <end position="47"/>
    </location>
</feature>
<reference evidence="2 3" key="1">
    <citation type="submission" date="2023-01" db="EMBL/GenBank/DDBJ databases">
        <title>Analysis of 21 Apiospora genomes using comparative genomics revels a genus with tremendous synthesis potential of carbohydrate active enzymes and secondary metabolites.</title>
        <authorList>
            <person name="Sorensen T."/>
        </authorList>
    </citation>
    <scope>NUCLEOTIDE SEQUENCE [LARGE SCALE GENOMIC DNA]</scope>
    <source>
        <strain evidence="2 3">CBS 135458</strain>
    </source>
</reference>
<name>A0ABR1VQC7_9PEZI</name>
<protein>
    <submittedName>
        <fullName evidence="2">MFS multidrug transporter</fullName>
    </submittedName>
</protein>
<keyword evidence="3" id="KW-1185">Reference proteome</keyword>
<gene>
    <name evidence="2" type="ORF">PG994_004350</name>
</gene>
<dbReference type="Proteomes" id="UP001480595">
    <property type="component" value="Unassembled WGS sequence"/>
</dbReference>
<dbReference type="Gene3D" id="1.20.1720.10">
    <property type="entry name" value="Multidrug resistance protein D"/>
    <property type="match status" value="1"/>
</dbReference>
<dbReference type="EMBL" id="JAQQWL010000005">
    <property type="protein sequence ID" value="KAK8073451.1"/>
    <property type="molecule type" value="Genomic_DNA"/>
</dbReference>
<sequence length="97" mass="10494">MSLEHSGASQPNDTTNDMAEFGSRNALLADFVVSVYVLGPLVLAPASELYGRAVVYYVCNAGFAVFSVACGLQLRPGHAHRLSFLPRLLRLGARDQR</sequence>
<accession>A0ABR1VQC7</accession>
<feature type="transmembrane region" description="Helical" evidence="1">
    <location>
        <begin position="53"/>
        <end position="74"/>
    </location>
</feature>
<dbReference type="GeneID" id="92088822"/>